<evidence type="ECO:0000256" key="1">
    <source>
        <dbReference type="ARBA" id="ARBA00010945"/>
    </source>
</evidence>
<evidence type="ECO:0000313" key="4">
    <source>
        <dbReference type="Proteomes" id="UP001244564"/>
    </source>
</evidence>
<dbReference type="PANTHER" id="PTHR11076:SF35">
    <property type="entry name" value="DNA REPAIR PROTEIN HOMOLOG YOBH"/>
    <property type="match status" value="1"/>
</dbReference>
<evidence type="ECO:0000313" key="3">
    <source>
        <dbReference type="EMBL" id="WGF40238.1"/>
    </source>
</evidence>
<dbReference type="Pfam" id="PF11799">
    <property type="entry name" value="IMS_C"/>
    <property type="match status" value="1"/>
</dbReference>
<dbReference type="PANTHER" id="PTHR11076">
    <property type="entry name" value="DNA REPAIR POLYMERASE UMUC / TRANSFERASE FAMILY MEMBER"/>
    <property type="match status" value="1"/>
</dbReference>
<dbReference type="InterPro" id="IPR001126">
    <property type="entry name" value="UmuC"/>
</dbReference>
<dbReference type="InterPro" id="IPR036775">
    <property type="entry name" value="DNA_pol_Y-fam_lit_finger_sf"/>
</dbReference>
<sequence length="419" mass="46765">MNYEGMPDKPIVCIDMKSFYASCIAMLEGLDILKDPIAVVGNFSQPGSVVLAASPVMKERFKIKTGNRRYEIPKHPDIKLFEPKMAFFIQMSMSITKLISNYVPPEAIHVYSVDESFVDLTGTEKLWGTAEETAKEIQRAILDQFNVPSAVGMGPNMLMAKLALDLDAKKTGFAKWTYEDVPTKLWPVRPLSEMWGIGKQMEANLNKMGIQTVGGLANADLDELEKQFGVMGNQLYHHAWGIDLSKLGEPLVKNPSLSFGKGQMLMRDYYTRNEISVVLLEMCEDVMKRARDAGFVGRTISLGLSYSRNAMTKGFHRSKTISAPTNETLEMYKVCIELLDEHFAGEPARQLSVRISNLDREHSIQLDLFDERKPQRQLIGPTMDAIRNKFGATALLRAVSYTSAGTAIGRDRLVGGHLA</sequence>
<dbReference type="InterPro" id="IPR043502">
    <property type="entry name" value="DNA/RNA_pol_sf"/>
</dbReference>
<protein>
    <submittedName>
        <fullName evidence="3">UV damage repair protein UvrX</fullName>
    </submittedName>
</protein>
<evidence type="ECO:0000259" key="2">
    <source>
        <dbReference type="PROSITE" id="PS50173"/>
    </source>
</evidence>
<dbReference type="Pfam" id="PF00817">
    <property type="entry name" value="IMS"/>
    <property type="match status" value="1"/>
</dbReference>
<proteinExistence type="inferred from homology"/>
<organism evidence="3 4">
    <name type="scientific">Lysinibacillus capsici</name>
    <dbReference type="NCBI Taxonomy" id="2115968"/>
    <lineage>
        <taxon>Bacteria</taxon>
        <taxon>Bacillati</taxon>
        <taxon>Bacillota</taxon>
        <taxon>Bacilli</taxon>
        <taxon>Bacillales</taxon>
        <taxon>Bacillaceae</taxon>
        <taxon>Lysinibacillus</taxon>
    </lineage>
</organism>
<dbReference type="EMBL" id="CP122283">
    <property type="protein sequence ID" value="WGF40238.1"/>
    <property type="molecule type" value="Genomic_DNA"/>
</dbReference>
<feature type="domain" description="UmuC" evidence="2">
    <location>
        <begin position="11"/>
        <end position="198"/>
    </location>
</feature>
<dbReference type="SUPFAM" id="SSF100879">
    <property type="entry name" value="Lesion bypass DNA polymerase (Y-family), little finger domain"/>
    <property type="match status" value="1"/>
</dbReference>
<reference evidence="3 4" key="1">
    <citation type="submission" date="2023-04" db="EMBL/GenBank/DDBJ databases">
        <title>Genomic of Lysinibacillus capsici TSBLM.</title>
        <authorList>
            <person name="Hu X.S."/>
            <person name="Yu C.H."/>
        </authorList>
    </citation>
    <scope>NUCLEOTIDE SEQUENCE [LARGE SCALE GENOMIC DNA]</scope>
    <source>
        <strain evidence="3 4">TSBLM</strain>
    </source>
</reference>
<gene>
    <name evidence="3" type="ORF">QBO96_08200</name>
</gene>
<name>A0ABY8KL77_9BACI</name>
<dbReference type="Proteomes" id="UP001244564">
    <property type="component" value="Chromosome"/>
</dbReference>
<dbReference type="Pfam" id="PF21999">
    <property type="entry name" value="IMS_HHH_1"/>
    <property type="match status" value="1"/>
</dbReference>
<dbReference type="CDD" id="cd01700">
    <property type="entry name" value="PolY_Pol_V_umuC"/>
    <property type="match status" value="1"/>
</dbReference>
<accession>A0ABY8KL77</accession>
<dbReference type="InterPro" id="IPR017961">
    <property type="entry name" value="DNA_pol_Y-fam_little_finger"/>
</dbReference>
<dbReference type="Gene3D" id="3.30.1490.100">
    <property type="entry name" value="DNA polymerase, Y-family, little finger domain"/>
    <property type="match status" value="1"/>
</dbReference>
<dbReference type="Gene3D" id="3.40.1170.60">
    <property type="match status" value="1"/>
</dbReference>
<dbReference type="SUPFAM" id="SSF56672">
    <property type="entry name" value="DNA/RNA polymerases"/>
    <property type="match status" value="1"/>
</dbReference>
<dbReference type="Gene3D" id="3.30.70.270">
    <property type="match status" value="1"/>
</dbReference>
<keyword evidence="4" id="KW-1185">Reference proteome</keyword>
<dbReference type="InterPro" id="IPR053848">
    <property type="entry name" value="IMS_HHH_1"/>
</dbReference>
<dbReference type="InterPro" id="IPR050116">
    <property type="entry name" value="DNA_polymerase-Y"/>
</dbReference>
<dbReference type="Gene3D" id="1.10.150.20">
    <property type="entry name" value="5' to 3' exonuclease, C-terminal subdomain"/>
    <property type="match status" value="1"/>
</dbReference>
<dbReference type="InterPro" id="IPR043128">
    <property type="entry name" value="Rev_trsase/Diguanyl_cyclase"/>
</dbReference>
<comment type="similarity">
    <text evidence="1">Belongs to the DNA polymerase type-Y family.</text>
</comment>
<dbReference type="PROSITE" id="PS50173">
    <property type="entry name" value="UMUC"/>
    <property type="match status" value="1"/>
</dbReference>
<dbReference type="RefSeq" id="WP_279495661.1">
    <property type="nucleotide sequence ID" value="NZ_CP122283.1"/>
</dbReference>